<dbReference type="RefSeq" id="WP_078485095.1">
    <property type="nucleotide sequence ID" value="NZ_MPRL01000106.1"/>
</dbReference>
<accession>A0A1T2KZU0</accession>
<dbReference type="OrthoDB" id="5616525at2"/>
<organism evidence="1 2">
    <name type="scientific">Solemya pervernicosa gill symbiont</name>
    <dbReference type="NCBI Taxonomy" id="642797"/>
    <lineage>
        <taxon>Bacteria</taxon>
        <taxon>Pseudomonadati</taxon>
        <taxon>Pseudomonadota</taxon>
        <taxon>Gammaproteobacteria</taxon>
        <taxon>sulfur-oxidizing symbionts</taxon>
    </lineage>
</organism>
<sequence length="73" mass="8166">MTRKHLIHAQHVVDVFKEKLSDSGRQHVGGRHFDELALLVESAISTAVLEAMEHTADTLVAQAEKLRKEAEHV</sequence>
<keyword evidence="2" id="KW-1185">Reference proteome</keyword>
<dbReference type="Proteomes" id="UP000191110">
    <property type="component" value="Unassembled WGS sequence"/>
</dbReference>
<evidence type="ECO:0000313" key="1">
    <source>
        <dbReference type="EMBL" id="OOZ38290.1"/>
    </source>
</evidence>
<protein>
    <submittedName>
        <fullName evidence="1">Uncharacterized protein</fullName>
    </submittedName>
</protein>
<evidence type="ECO:0000313" key="2">
    <source>
        <dbReference type="Proteomes" id="UP000191110"/>
    </source>
</evidence>
<gene>
    <name evidence="1" type="ORF">BOW53_16040</name>
</gene>
<dbReference type="AlphaFoldDB" id="A0A1T2KZU0"/>
<proteinExistence type="predicted"/>
<dbReference type="EMBL" id="MPRL01000106">
    <property type="protein sequence ID" value="OOZ38290.1"/>
    <property type="molecule type" value="Genomic_DNA"/>
</dbReference>
<name>A0A1T2KZU0_9GAMM</name>
<comment type="caution">
    <text evidence="1">The sequence shown here is derived from an EMBL/GenBank/DDBJ whole genome shotgun (WGS) entry which is preliminary data.</text>
</comment>
<reference evidence="1 2" key="1">
    <citation type="submission" date="2016-11" db="EMBL/GenBank/DDBJ databases">
        <title>Mixed transmission modes and dynamic genome evolution in an obligate animal-bacterial symbiosis.</title>
        <authorList>
            <person name="Russell S.L."/>
            <person name="Corbett-Detig R.B."/>
            <person name="Cavanaugh C.M."/>
        </authorList>
    </citation>
    <scope>NUCLEOTIDE SEQUENCE [LARGE SCALE GENOMIC DNA]</scope>
    <source>
        <strain evidence="1">Sveles-Q1</strain>
    </source>
</reference>